<sequence length="255" mass="27508">MEGDQKRHSRSDASYAPKRVDLTHLVLSGPPVFVLARIMRHELPGNKPRTMQKRAQARPGASAAPPVDESPRKKARISAPPSRFINPFGPHASIPLGRSTNDILPPTLWNAPDPTRPDPTRLILQNEGSVNANGARVQPPSGQRIAVRRIKGVEDGRSNQLSGPLKMPTKAADDGEGIHERGPSTVEDASPHRHDIEPLRAKATAPGRGAHVRGKAQRDSAQASAANAVKMEMQKGARAGEEDQAIIKFRVAELS</sequence>
<protein>
    <submittedName>
        <fullName evidence="2">Uncharacterized protein</fullName>
    </submittedName>
</protein>
<feature type="compositionally biased region" description="Basic and acidic residues" evidence="1">
    <location>
        <begin position="189"/>
        <end position="200"/>
    </location>
</feature>
<comment type="caution">
    <text evidence="2">The sequence shown here is derived from an EMBL/GenBank/DDBJ whole genome shotgun (WGS) entry which is preliminary data.</text>
</comment>
<gene>
    <name evidence="2" type="ORF">C8F04DRAFT_1293637</name>
</gene>
<feature type="region of interest" description="Disordered" evidence="1">
    <location>
        <begin position="43"/>
        <end position="227"/>
    </location>
</feature>
<keyword evidence="3" id="KW-1185">Reference proteome</keyword>
<feature type="region of interest" description="Disordered" evidence="1">
    <location>
        <begin position="1"/>
        <end position="20"/>
    </location>
</feature>
<dbReference type="Proteomes" id="UP001218188">
    <property type="component" value="Unassembled WGS sequence"/>
</dbReference>
<accession>A0AAD6TAT8</accession>
<evidence type="ECO:0000256" key="1">
    <source>
        <dbReference type="SAM" id="MobiDB-lite"/>
    </source>
</evidence>
<evidence type="ECO:0000313" key="2">
    <source>
        <dbReference type="EMBL" id="KAJ7042704.1"/>
    </source>
</evidence>
<proteinExistence type="predicted"/>
<name>A0AAD6TAT8_9AGAR</name>
<evidence type="ECO:0000313" key="3">
    <source>
        <dbReference type="Proteomes" id="UP001218188"/>
    </source>
</evidence>
<dbReference type="EMBL" id="JARJCM010000012">
    <property type="protein sequence ID" value="KAJ7042704.1"/>
    <property type="molecule type" value="Genomic_DNA"/>
</dbReference>
<dbReference type="AlphaFoldDB" id="A0AAD6TAT8"/>
<organism evidence="2 3">
    <name type="scientific">Mycena alexandri</name>
    <dbReference type="NCBI Taxonomy" id="1745969"/>
    <lineage>
        <taxon>Eukaryota</taxon>
        <taxon>Fungi</taxon>
        <taxon>Dikarya</taxon>
        <taxon>Basidiomycota</taxon>
        <taxon>Agaricomycotina</taxon>
        <taxon>Agaricomycetes</taxon>
        <taxon>Agaricomycetidae</taxon>
        <taxon>Agaricales</taxon>
        <taxon>Marasmiineae</taxon>
        <taxon>Mycenaceae</taxon>
        <taxon>Mycena</taxon>
    </lineage>
</organism>
<feature type="compositionally biased region" description="Basic and acidic residues" evidence="1">
    <location>
        <begin position="171"/>
        <end position="182"/>
    </location>
</feature>
<reference evidence="2" key="1">
    <citation type="submission" date="2023-03" db="EMBL/GenBank/DDBJ databases">
        <title>Massive genome expansion in bonnet fungi (Mycena s.s.) driven by repeated elements and novel gene families across ecological guilds.</title>
        <authorList>
            <consortium name="Lawrence Berkeley National Laboratory"/>
            <person name="Harder C.B."/>
            <person name="Miyauchi S."/>
            <person name="Viragh M."/>
            <person name="Kuo A."/>
            <person name="Thoen E."/>
            <person name="Andreopoulos B."/>
            <person name="Lu D."/>
            <person name="Skrede I."/>
            <person name="Drula E."/>
            <person name="Henrissat B."/>
            <person name="Morin E."/>
            <person name="Kohler A."/>
            <person name="Barry K."/>
            <person name="LaButti K."/>
            <person name="Morin E."/>
            <person name="Salamov A."/>
            <person name="Lipzen A."/>
            <person name="Mereny Z."/>
            <person name="Hegedus B."/>
            <person name="Baldrian P."/>
            <person name="Stursova M."/>
            <person name="Weitz H."/>
            <person name="Taylor A."/>
            <person name="Grigoriev I.V."/>
            <person name="Nagy L.G."/>
            <person name="Martin F."/>
            <person name="Kauserud H."/>
        </authorList>
    </citation>
    <scope>NUCLEOTIDE SEQUENCE</scope>
    <source>
        <strain evidence="2">CBHHK200</strain>
    </source>
</reference>